<dbReference type="PIRSF" id="PIRSF036893">
    <property type="entry name" value="Lipocalin_ApoD"/>
    <property type="match status" value="1"/>
</dbReference>
<evidence type="ECO:0000313" key="4">
    <source>
        <dbReference type="EMBL" id="MDX8415465.1"/>
    </source>
</evidence>
<organism evidence="4 5">
    <name type="scientific">Intestinicryptomonas porci</name>
    <dbReference type="NCBI Taxonomy" id="2926320"/>
    <lineage>
        <taxon>Bacteria</taxon>
        <taxon>Pseudomonadati</taxon>
        <taxon>Verrucomicrobiota</taxon>
        <taxon>Opitutia</taxon>
        <taxon>Opitutales</taxon>
        <taxon>Intestinicryptomonaceae</taxon>
        <taxon>Intestinicryptomonas</taxon>
    </lineage>
</organism>
<dbReference type="Proteomes" id="UP001275932">
    <property type="component" value="Unassembled WGS sequence"/>
</dbReference>
<comment type="similarity">
    <text evidence="1 2">Belongs to the calycin superfamily. Lipocalin family.</text>
</comment>
<name>A0ABU4WIN4_9BACT</name>
<comment type="caution">
    <text evidence="4">The sequence shown here is derived from an EMBL/GenBank/DDBJ whole genome shotgun (WGS) entry which is preliminary data.</text>
</comment>
<accession>A0ABU4WIN4</accession>
<feature type="domain" description="Lipocalin/cytosolic fatty-acid binding" evidence="3">
    <location>
        <begin position="36"/>
        <end position="172"/>
    </location>
</feature>
<gene>
    <name evidence="4" type="ORF">MOX91_04625</name>
</gene>
<sequence length="179" mass="20596">MEANIILIIIMLLACVAALVFACRGMFSNVKTARNVDINKYMGTWHEIARLDTSFQRGKYNSQAFYKLNRDGTVFIINSATDKNGRKVSASARGYAPDPKDFSKLRISFFRPFYANYFILELDEDYQWALVGGNGKKYLWILSRIPQMDAETLNKIINLAKERNYDVSKLLFNKDLIPK</sequence>
<reference evidence="4 5" key="1">
    <citation type="submission" date="2022-03" db="EMBL/GenBank/DDBJ databases">
        <title>Novel taxa within the pig intestine.</title>
        <authorList>
            <person name="Wylensek D."/>
            <person name="Bishof K."/>
            <person name="Afrizal A."/>
            <person name="Clavel T."/>
        </authorList>
    </citation>
    <scope>NUCLEOTIDE SEQUENCE [LARGE SCALE GENOMIC DNA]</scope>
    <source>
        <strain evidence="4 5">CLA-KB-P66</strain>
    </source>
</reference>
<dbReference type="EMBL" id="JALBUT010000004">
    <property type="protein sequence ID" value="MDX8415465.1"/>
    <property type="molecule type" value="Genomic_DNA"/>
</dbReference>
<dbReference type="PRINTS" id="PR01171">
    <property type="entry name" value="BCTLIPOCALIN"/>
</dbReference>
<dbReference type="InterPro" id="IPR047202">
    <property type="entry name" value="Lipocalin_Blc-like_dom"/>
</dbReference>
<dbReference type="InterPro" id="IPR022271">
    <property type="entry name" value="Lipocalin_ApoD"/>
</dbReference>
<dbReference type="Pfam" id="PF08212">
    <property type="entry name" value="Lipocalin_2"/>
    <property type="match status" value="1"/>
</dbReference>
<dbReference type="PROSITE" id="PS00213">
    <property type="entry name" value="LIPOCALIN"/>
    <property type="match status" value="1"/>
</dbReference>
<dbReference type="CDD" id="cd19438">
    <property type="entry name" value="lipocalin_Blc-like"/>
    <property type="match status" value="1"/>
</dbReference>
<dbReference type="InterPro" id="IPR000566">
    <property type="entry name" value="Lipocln_cytosolic_FA-bd_dom"/>
</dbReference>
<keyword evidence="5" id="KW-1185">Reference proteome</keyword>
<dbReference type="InterPro" id="IPR022272">
    <property type="entry name" value="Lipocalin_CS"/>
</dbReference>
<dbReference type="SUPFAM" id="SSF50814">
    <property type="entry name" value="Lipocalins"/>
    <property type="match status" value="1"/>
</dbReference>
<evidence type="ECO:0000256" key="1">
    <source>
        <dbReference type="ARBA" id="ARBA00006889"/>
    </source>
</evidence>
<proteinExistence type="inferred from homology"/>
<dbReference type="PANTHER" id="PTHR10612:SF34">
    <property type="entry name" value="APOLIPOPROTEIN D"/>
    <property type="match status" value="1"/>
</dbReference>
<dbReference type="Gene3D" id="2.40.128.20">
    <property type="match status" value="1"/>
</dbReference>
<dbReference type="PANTHER" id="PTHR10612">
    <property type="entry name" value="APOLIPOPROTEIN D"/>
    <property type="match status" value="1"/>
</dbReference>
<dbReference type="InterPro" id="IPR012674">
    <property type="entry name" value="Calycin"/>
</dbReference>
<evidence type="ECO:0000313" key="5">
    <source>
        <dbReference type="Proteomes" id="UP001275932"/>
    </source>
</evidence>
<evidence type="ECO:0000256" key="2">
    <source>
        <dbReference type="PIRNR" id="PIRNR036893"/>
    </source>
</evidence>
<protein>
    <submittedName>
        <fullName evidence="4">Lipocalin family protein</fullName>
    </submittedName>
</protein>
<evidence type="ECO:0000259" key="3">
    <source>
        <dbReference type="Pfam" id="PF08212"/>
    </source>
</evidence>
<dbReference type="RefSeq" id="WP_370396913.1">
    <property type="nucleotide sequence ID" value="NZ_JALBUT010000004.1"/>
</dbReference>
<dbReference type="InterPro" id="IPR002446">
    <property type="entry name" value="Lipocalin_bac"/>
</dbReference>